<name>A0A497XS18_9SPHI</name>
<gene>
    <name evidence="11" type="ORF">BCL90_4739</name>
    <name evidence="12" type="ORF">E3V97_21495</name>
</gene>
<evidence type="ECO:0000256" key="5">
    <source>
        <dbReference type="ARBA" id="ARBA00023136"/>
    </source>
</evidence>
<proteinExistence type="inferred from homology"/>
<dbReference type="InterPro" id="IPR036942">
    <property type="entry name" value="Beta-barrel_TonB_sf"/>
</dbReference>
<dbReference type="Gene3D" id="2.170.130.10">
    <property type="entry name" value="TonB-dependent receptor, plug domain"/>
    <property type="match status" value="1"/>
</dbReference>
<evidence type="ECO:0000256" key="1">
    <source>
        <dbReference type="ARBA" id="ARBA00004571"/>
    </source>
</evidence>
<keyword evidence="9" id="KW-0732">Signal</keyword>
<dbReference type="InterPro" id="IPR023997">
    <property type="entry name" value="TonB-dep_OMP_SusC/RagA_CS"/>
</dbReference>
<dbReference type="Pfam" id="PF13715">
    <property type="entry name" value="CarbopepD_reg_2"/>
    <property type="match status" value="1"/>
</dbReference>
<dbReference type="Gene3D" id="2.60.40.1120">
    <property type="entry name" value="Carboxypeptidase-like, regulatory domain"/>
    <property type="match status" value="1"/>
</dbReference>
<evidence type="ECO:0000256" key="7">
    <source>
        <dbReference type="PROSITE-ProRule" id="PRU01360"/>
    </source>
</evidence>
<dbReference type="Proteomes" id="UP000297429">
    <property type="component" value="Unassembled WGS sequence"/>
</dbReference>
<dbReference type="EMBL" id="RCCK01000015">
    <property type="protein sequence ID" value="RLJ71918.1"/>
    <property type="molecule type" value="Genomic_DNA"/>
</dbReference>
<evidence type="ECO:0000256" key="2">
    <source>
        <dbReference type="ARBA" id="ARBA00022448"/>
    </source>
</evidence>
<comment type="caution">
    <text evidence="11">The sequence shown here is derived from an EMBL/GenBank/DDBJ whole genome shotgun (WGS) entry which is preliminary data.</text>
</comment>
<evidence type="ECO:0000256" key="4">
    <source>
        <dbReference type="ARBA" id="ARBA00022692"/>
    </source>
</evidence>
<sequence length="1069" mass="117864">MEKTSTKHCYVKFLTATLFYLLIPWLAFAQKTIKGTVVDQTNKPIPGVSIIEKGTKNGTATNADGKFTLTVQKDNAIIMARIVGYRSLEKPASASGTLNFSLEEDNNTLNEVVTIGYQKITRKKTTAAISSISGKELANLPAASFDQLLQGRLSGVNVQNFTGQPGVAPTVSVRGNSTGSTGYDQYNVVRSPLYVVDGVPQSSDDYVPPGTGTGTNYMAGLNPSDIESIDVLKDASAAAIYGSRAANGVILITTKKGVGGDTKVSFNSYYGMVQRPNLRQATMGTTERRQKMEVLQRQLSYDQRVQLPYILTDSLNPAFNGHTDWQDLFFQTGKINDNNLSISGGSDNGTTYRFSGGYYNEDGIVKGTGYTRYTTRLNLTSRAMNKKLMINPIFYYSSSSRGRGNEDPNDPSKPTKIGSGNLPSSLFSISPEKLDYYVSKDGENLNKNVANQFGVNLNLSYEFNKNFTLNSQSSYTNDNTRRDVSMSNLLNSGFGNSSSSFSSSAMGLRTSNYLAYNGSIKKHSFSAVAGQDIEYNLFQTTQASGYGGASDNIQTVTGFKQENIFGFSSYAAHGLVAYYGRFNYDYDGKYLLSGTIRTDGSSGFGENNKYGVFPSISAGWLLSEENFMKNLSNNPFTLIKIRGSYGATGNEDRRNAYVQYNRYLVNNGGFEGNGTANGVFYGISGATSYNGVTAITPNFVNGVAQKDLSWEKSTQWNIGTDLEIDNGRYAISFDVYNKEVKQKLFNVDLPVTSGYNSAYTNAFAVRNAGMDLTLTANPIRKEFKWFSTLNISYVKNQIMSLPNGGRDIILSGDRFDKNHVLSVGSPINAFYLYRTKGVFSTSADIPQNPYTGELYRNSNGTFNAGDFYLADLDGDYFLDVFNDGINPDKAPIGDPNPRFTGGWTNNFSYKNFSLSIFVNFTFKRDVLNLFDSDRFANSQAGGAVNNFAYFSTPDLDRLNIWRNPGDQAEYAKFDLGTYRYYYTGAQTFFLEKGGYARIRSINLGYDFSPKLVRKLGLSQLKLYAIADNVYMFQQSKKLPDAEAVNGYGEYNGTGYPIPRKYTLGVQVQF</sequence>
<feature type="signal peptide" evidence="9">
    <location>
        <begin position="1"/>
        <end position="29"/>
    </location>
</feature>
<evidence type="ECO:0000256" key="8">
    <source>
        <dbReference type="SAM" id="MobiDB-lite"/>
    </source>
</evidence>
<dbReference type="GO" id="GO:0009279">
    <property type="term" value="C:cell outer membrane"/>
    <property type="evidence" value="ECO:0007669"/>
    <property type="project" value="UniProtKB-SubCell"/>
</dbReference>
<evidence type="ECO:0000313" key="11">
    <source>
        <dbReference type="EMBL" id="RLJ71918.1"/>
    </source>
</evidence>
<dbReference type="SUPFAM" id="SSF56935">
    <property type="entry name" value="Porins"/>
    <property type="match status" value="1"/>
</dbReference>
<dbReference type="InterPro" id="IPR008969">
    <property type="entry name" value="CarboxyPept-like_regulatory"/>
</dbReference>
<accession>A0A497XS18</accession>
<dbReference type="NCBIfam" id="TIGR04057">
    <property type="entry name" value="SusC_RagA_signa"/>
    <property type="match status" value="1"/>
</dbReference>
<evidence type="ECO:0000256" key="6">
    <source>
        <dbReference type="ARBA" id="ARBA00023237"/>
    </source>
</evidence>
<keyword evidence="14" id="KW-1185">Reference proteome</keyword>
<evidence type="ECO:0000313" key="14">
    <source>
        <dbReference type="Proteomes" id="UP000297429"/>
    </source>
</evidence>
<dbReference type="SUPFAM" id="SSF49464">
    <property type="entry name" value="Carboxypeptidase regulatory domain-like"/>
    <property type="match status" value="1"/>
</dbReference>
<keyword evidence="6 7" id="KW-0998">Cell outer membrane</keyword>
<keyword evidence="4 7" id="KW-0812">Transmembrane</keyword>
<dbReference type="InterPro" id="IPR023996">
    <property type="entry name" value="TonB-dep_OMP_SusC/RagA"/>
</dbReference>
<keyword evidence="3 7" id="KW-1134">Transmembrane beta strand</keyword>
<dbReference type="InterPro" id="IPR037066">
    <property type="entry name" value="Plug_dom_sf"/>
</dbReference>
<dbReference type="Gene3D" id="2.40.170.20">
    <property type="entry name" value="TonB-dependent receptor, beta-barrel domain"/>
    <property type="match status" value="1"/>
</dbReference>
<dbReference type="Proteomes" id="UP000273898">
    <property type="component" value="Unassembled WGS sequence"/>
</dbReference>
<dbReference type="InterPro" id="IPR012910">
    <property type="entry name" value="Plug_dom"/>
</dbReference>
<dbReference type="PROSITE" id="PS52016">
    <property type="entry name" value="TONB_DEPENDENT_REC_3"/>
    <property type="match status" value="1"/>
</dbReference>
<comment type="similarity">
    <text evidence="7">Belongs to the TonB-dependent receptor family.</text>
</comment>
<evidence type="ECO:0000259" key="10">
    <source>
        <dbReference type="Pfam" id="PF07715"/>
    </source>
</evidence>
<comment type="subcellular location">
    <subcellularLocation>
        <location evidence="1 7">Cell outer membrane</location>
        <topology evidence="1 7">Multi-pass membrane protein</topology>
    </subcellularLocation>
</comment>
<evidence type="ECO:0000313" key="13">
    <source>
        <dbReference type="Proteomes" id="UP000273898"/>
    </source>
</evidence>
<dbReference type="NCBIfam" id="TIGR04056">
    <property type="entry name" value="OMP_RagA_SusC"/>
    <property type="match status" value="1"/>
</dbReference>
<reference evidence="12 14" key="2">
    <citation type="submission" date="2019-03" db="EMBL/GenBank/DDBJ databases">
        <authorList>
            <person name="He R.-H."/>
        </authorList>
    </citation>
    <scope>NUCLEOTIDE SEQUENCE [LARGE SCALE GENOMIC DNA]</scope>
    <source>
        <strain evidence="12 14">DSM 19624</strain>
    </source>
</reference>
<keyword evidence="2 7" id="KW-0813">Transport</keyword>
<dbReference type="RefSeq" id="WP_121287534.1">
    <property type="nucleotide sequence ID" value="NZ_RCCK01000015.1"/>
</dbReference>
<evidence type="ECO:0000313" key="12">
    <source>
        <dbReference type="EMBL" id="TFB28700.1"/>
    </source>
</evidence>
<evidence type="ECO:0000256" key="9">
    <source>
        <dbReference type="SAM" id="SignalP"/>
    </source>
</evidence>
<dbReference type="OrthoDB" id="9768177at2"/>
<evidence type="ECO:0000256" key="3">
    <source>
        <dbReference type="ARBA" id="ARBA00022452"/>
    </source>
</evidence>
<reference evidence="11 13" key="1">
    <citation type="submission" date="2018-10" db="EMBL/GenBank/DDBJ databases">
        <title>Genomic Encyclopedia of Archaeal and Bacterial Type Strains, Phase II (KMG-II): from individual species to whole genera.</title>
        <authorList>
            <person name="Goeker M."/>
        </authorList>
    </citation>
    <scope>NUCLEOTIDE SEQUENCE [LARGE SCALE GENOMIC DNA]</scope>
    <source>
        <strain evidence="11 13">DSM 19624</strain>
    </source>
</reference>
<protein>
    <submittedName>
        <fullName evidence="12">SusC/RagA family TonB-linked outer membrane protein</fullName>
    </submittedName>
    <submittedName>
        <fullName evidence="11">TonB-linked SusC/RagA family outer membrane protein</fullName>
    </submittedName>
</protein>
<feature type="domain" description="TonB-dependent receptor plug" evidence="10">
    <location>
        <begin position="122"/>
        <end position="249"/>
    </location>
</feature>
<dbReference type="InterPro" id="IPR039426">
    <property type="entry name" value="TonB-dep_rcpt-like"/>
</dbReference>
<dbReference type="Pfam" id="PF07715">
    <property type="entry name" value="Plug"/>
    <property type="match status" value="1"/>
</dbReference>
<feature type="region of interest" description="Disordered" evidence="8">
    <location>
        <begin position="400"/>
        <end position="424"/>
    </location>
</feature>
<feature type="chain" id="PRO_5044605388" evidence="9">
    <location>
        <begin position="30"/>
        <end position="1069"/>
    </location>
</feature>
<keyword evidence="5 7" id="KW-0472">Membrane</keyword>
<organism evidence="11 13">
    <name type="scientific">Pedobacter alluvionis</name>
    <dbReference type="NCBI Taxonomy" id="475253"/>
    <lineage>
        <taxon>Bacteria</taxon>
        <taxon>Pseudomonadati</taxon>
        <taxon>Bacteroidota</taxon>
        <taxon>Sphingobacteriia</taxon>
        <taxon>Sphingobacteriales</taxon>
        <taxon>Sphingobacteriaceae</taxon>
        <taxon>Pedobacter</taxon>
    </lineage>
</organism>
<dbReference type="AlphaFoldDB" id="A0A497XS18"/>
<dbReference type="EMBL" id="SOPX01000005">
    <property type="protein sequence ID" value="TFB28700.1"/>
    <property type="molecule type" value="Genomic_DNA"/>
</dbReference>